<keyword evidence="2" id="KW-1133">Transmembrane helix</keyword>
<reference evidence="3" key="2">
    <citation type="submission" date="2021-05" db="EMBL/GenBank/DDBJ databases">
        <title>Protein family content uncovers lineage relationships and bacterial pathway maintenance mechanisms in DPANN archaea.</title>
        <authorList>
            <person name="Castelle C.J."/>
            <person name="Meheust R."/>
            <person name="Jaffe A.L."/>
            <person name="Seitz K."/>
            <person name="Gong X."/>
            <person name="Baker B.J."/>
            <person name="Banfield J.F."/>
        </authorList>
    </citation>
    <scope>NUCLEOTIDE SEQUENCE</scope>
    <source>
        <strain evidence="3">RIFCSPLOWO2_01_FULL_AR10_48_17</strain>
    </source>
</reference>
<feature type="compositionally biased region" description="Basic and acidic residues" evidence="1">
    <location>
        <begin position="65"/>
        <end position="78"/>
    </location>
</feature>
<sequence length="78" mass="8157">MKLVDRGQGGIEYILGIAAALVIAVTVVSMVGVLPQGPSETIKQNILSIPTIDDVLNKNHSTGPDSEKKEESQGKGLS</sequence>
<comment type="caution">
    <text evidence="3">The sequence shown here is derived from an EMBL/GenBank/DDBJ whole genome shotgun (WGS) entry which is preliminary data.</text>
</comment>
<evidence type="ECO:0008006" key="5">
    <source>
        <dbReference type="Google" id="ProtNLM"/>
    </source>
</evidence>
<keyword evidence="2" id="KW-0812">Transmembrane</keyword>
<proteinExistence type="predicted"/>
<gene>
    <name evidence="3" type="ORF">J4215_02825</name>
</gene>
<keyword evidence="2" id="KW-0472">Membrane</keyword>
<reference evidence="3" key="1">
    <citation type="submission" date="2021-03" db="EMBL/GenBank/DDBJ databases">
        <authorList>
            <person name="Jaffe A."/>
        </authorList>
    </citation>
    <scope>NUCLEOTIDE SEQUENCE</scope>
    <source>
        <strain evidence="3">RIFCSPLOWO2_01_FULL_AR10_48_17</strain>
    </source>
</reference>
<dbReference type="Proteomes" id="UP000675968">
    <property type="component" value="Unassembled WGS sequence"/>
</dbReference>
<dbReference type="AlphaFoldDB" id="A0A8T4L9U6"/>
<name>A0A8T4L9U6_9ARCH</name>
<protein>
    <recommendedName>
        <fullName evidence="5">Class III signal peptide-containing protein</fullName>
    </recommendedName>
</protein>
<evidence type="ECO:0000256" key="1">
    <source>
        <dbReference type="SAM" id="MobiDB-lite"/>
    </source>
</evidence>
<feature type="region of interest" description="Disordered" evidence="1">
    <location>
        <begin position="55"/>
        <end position="78"/>
    </location>
</feature>
<dbReference type="EMBL" id="JAGVWC010000009">
    <property type="protein sequence ID" value="MBS3061490.1"/>
    <property type="molecule type" value="Genomic_DNA"/>
</dbReference>
<evidence type="ECO:0000313" key="4">
    <source>
        <dbReference type="Proteomes" id="UP000675968"/>
    </source>
</evidence>
<feature type="transmembrane region" description="Helical" evidence="2">
    <location>
        <begin position="13"/>
        <end position="34"/>
    </location>
</feature>
<evidence type="ECO:0000256" key="2">
    <source>
        <dbReference type="SAM" id="Phobius"/>
    </source>
</evidence>
<accession>A0A8T4L9U6</accession>
<organism evidence="3 4">
    <name type="scientific">Candidatus Iainarchaeum sp</name>
    <dbReference type="NCBI Taxonomy" id="3101447"/>
    <lineage>
        <taxon>Archaea</taxon>
        <taxon>Candidatus Iainarchaeota</taxon>
        <taxon>Candidatus Iainarchaeia</taxon>
        <taxon>Candidatus Iainarchaeales</taxon>
        <taxon>Candidatus Iainarchaeaceae</taxon>
        <taxon>Candidatus Iainarchaeum</taxon>
    </lineage>
</organism>
<evidence type="ECO:0000313" key="3">
    <source>
        <dbReference type="EMBL" id="MBS3061490.1"/>
    </source>
</evidence>